<evidence type="ECO:0000313" key="4">
    <source>
        <dbReference type="Proteomes" id="UP000799770"/>
    </source>
</evidence>
<gene>
    <name evidence="3" type="ORF">BDV96DRAFT_601338</name>
</gene>
<feature type="region of interest" description="Disordered" evidence="1">
    <location>
        <begin position="570"/>
        <end position="702"/>
    </location>
</feature>
<feature type="compositionally biased region" description="Polar residues" evidence="1">
    <location>
        <begin position="105"/>
        <end position="126"/>
    </location>
</feature>
<feature type="compositionally biased region" description="Pro residues" evidence="1">
    <location>
        <begin position="504"/>
        <end position="513"/>
    </location>
</feature>
<sequence>MFLLCRAILLTAVWVDICHGRWNASVSSNSSTTASHSSPDNSVFINAHSNDSPESRISMRTVMISGNDTSHQATPTGTDQFQGLLGHTMSEIDLSASGTELPRPSESNSALNTSSTSRPTASYSRNETTQTLTFNYTGVSNASFNDILNTSLRYSSTTRLSDLSKCSVTSYPIDFPITTRTFQDPCSFGQARVDVSSIYVSYADTCLATWCSTSYVSAQFAWAGNSYNQEHWPVTTEVRTTMDLDLLVNTSIPFEEPGYYYYTHGPLVTTTYIGGKELEDIVKPSAPCCGNCEMSLEQMGLFFWPDLATSPTPQPPGGAPQSFVDEVGFTFISPSVYLGITSLGATNRCGRLGPFITSTTIAFNPEEISTIYSTLLTTVCVLTDRLFHKPATFRVIGDKPTRPMTYSDLLQACSWRAYPGLETSFDFPLNWAMAAYGDNPCFPLIAIPSKIRDLEPAWRTCTAYRELNYGAGWLDPPRTLHPGVALVPTVSASTTVSDPAMTATPPPSLPQIPGPTTALEEPVTTSTSAVGPKLPSQSTRGRDPSEPTRTTSVPLITVTLIPDGPSVIIVPPVSIRPDPVDPGKPADPASSQRPPAPGISRPVIPPDSSGPGKPAVPASSQRSPAPGISRPIIPQDSSDPGNPASPASSKGAPAPIISSSVVPQGSSDPGKPADPASSQRAPAPIVSGPVVPQGSSELSRGIVQVGNGPTSAPPLLLPFGSTTLVADASSRFTISGQTLTPGGTITIGATTVTLTNRQTTLIGGTRLGLDPAGTAVVLGGTSTIAILRAEPTNPPEPEIVIKVYNQLLTLYDDGSMVSGGRTIGSGSSIVVGGITLPLLDGRVTAIGARTISFDPVAAKLVMDGTSTIDLSNVIPTAMPNQVAVFTIGGHLLTVLANGQMVDGSKTVQSGSFDVIGGVTSTLSNGQVTVKGGTTISLAPNATGIVVNGFTSPLSGSAGQSTSVQVFAEKTDARKESTAGSIPSATIAGSPLPSKTVELGYVHIAQLLLQAGANPDHQFNRPPLTERTKFCELRLLQFYRELYEKLDEMDLS</sequence>
<keyword evidence="2" id="KW-0732">Signal</keyword>
<protein>
    <submittedName>
        <fullName evidence="3">Uncharacterized protein</fullName>
    </submittedName>
</protein>
<feature type="region of interest" description="Disordered" evidence="1">
    <location>
        <begin position="28"/>
        <end position="55"/>
    </location>
</feature>
<feature type="compositionally biased region" description="Low complexity" evidence="1">
    <location>
        <begin position="644"/>
        <end position="660"/>
    </location>
</feature>
<proteinExistence type="predicted"/>
<evidence type="ECO:0000256" key="2">
    <source>
        <dbReference type="SAM" id="SignalP"/>
    </source>
</evidence>
<dbReference type="OrthoDB" id="3944128at2759"/>
<evidence type="ECO:0000256" key="1">
    <source>
        <dbReference type="SAM" id="MobiDB-lite"/>
    </source>
</evidence>
<feature type="compositionally biased region" description="Low complexity" evidence="1">
    <location>
        <begin position="28"/>
        <end position="38"/>
    </location>
</feature>
<accession>A0A6A5Z461</accession>
<feature type="signal peptide" evidence="2">
    <location>
        <begin position="1"/>
        <end position="20"/>
    </location>
</feature>
<keyword evidence="4" id="KW-1185">Reference proteome</keyword>
<name>A0A6A5Z461_9PLEO</name>
<feature type="region of interest" description="Disordered" evidence="1">
    <location>
        <begin position="96"/>
        <end position="126"/>
    </location>
</feature>
<feature type="compositionally biased region" description="Polar residues" evidence="1">
    <location>
        <begin position="523"/>
        <end position="539"/>
    </location>
</feature>
<evidence type="ECO:0000313" key="3">
    <source>
        <dbReference type="EMBL" id="KAF2113876.1"/>
    </source>
</evidence>
<feature type="compositionally biased region" description="Polar residues" evidence="1">
    <location>
        <begin position="39"/>
        <end position="52"/>
    </location>
</feature>
<feature type="region of interest" description="Disordered" evidence="1">
    <location>
        <begin position="496"/>
        <end position="557"/>
    </location>
</feature>
<feature type="chain" id="PRO_5025492914" evidence="2">
    <location>
        <begin position="21"/>
        <end position="1051"/>
    </location>
</feature>
<reference evidence="3" key="1">
    <citation type="journal article" date="2020" name="Stud. Mycol.">
        <title>101 Dothideomycetes genomes: a test case for predicting lifestyles and emergence of pathogens.</title>
        <authorList>
            <person name="Haridas S."/>
            <person name="Albert R."/>
            <person name="Binder M."/>
            <person name="Bloem J."/>
            <person name="Labutti K."/>
            <person name="Salamov A."/>
            <person name="Andreopoulos B."/>
            <person name="Baker S."/>
            <person name="Barry K."/>
            <person name="Bills G."/>
            <person name="Bluhm B."/>
            <person name="Cannon C."/>
            <person name="Castanera R."/>
            <person name="Culley D."/>
            <person name="Daum C."/>
            <person name="Ezra D."/>
            <person name="Gonzalez J."/>
            <person name="Henrissat B."/>
            <person name="Kuo A."/>
            <person name="Liang C."/>
            <person name="Lipzen A."/>
            <person name="Lutzoni F."/>
            <person name="Magnuson J."/>
            <person name="Mondo S."/>
            <person name="Nolan M."/>
            <person name="Ohm R."/>
            <person name="Pangilinan J."/>
            <person name="Park H.-J."/>
            <person name="Ramirez L."/>
            <person name="Alfaro M."/>
            <person name="Sun H."/>
            <person name="Tritt A."/>
            <person name="Yoshinaga Y."/>
            <person name="Zwiers L.-H."/>
            <person name="Turgeon B."/>
            <person name="Goodwin S."/>
            <person name="Spatafora J."/>
            <person name="Crous P."/>
            <person name="Grigoriev I."/>
        </authorList>
    </citation>
    <scope>NUCLEOTIDE SEQUENCE</scope>
    <source>
        <strain evidence="3">CBS 627.86</strain>
    </source>
</reference>
<dbReference type="AlphaFoldDB" id="A0A6A5Z461"/>
<dbReference type="EMBL" id="ML977327">
    <property type="protein sequence ID" value="KAF2113876.1"/>
    <property type="molecule type" value="Genomic_DNA"/>
</dbReference>
<dbReference type="Proteomes" id="UP000799770">
    <property type="component" value="Unassembled WGS sequence"/>
</dbReference>
<organism evidence="3 4">
    <name type="scientific">Lophiotrema nucula</name>
    <dbReference type="NCBI Taxonomy" id="690887"/>
    <lineage>
        <taxon>Eukaryota</taxon>
        <taxon>Fungi</taxon>
        <taxon>Dikarya</taxon>
        <taxon>Ascomycota</taxon>
        <taxon>Pezizomycotina</taxon>
        <taxon>Dothideomycetes</taxon>
        <taxon>Pleosporomycetidae</taxon>
        <taxon>Pleosporales</taxon>
        <taxon>Lophiotremataceae</taxon>
        <taxon>Lophiotrema</taxon>
    </lineage>
</organism>